<reference evidence="16" key="1">
    <citation type="submission" date="2023-08" db="EMBL/GenBank/DDBJ databases">
        <title>Reference Genome Resource for the Citrus Pathogen Phytophthora citrophthora.</title>
        <authorList>
            <person name="Moller H."/>
            <person name="Coetzee B."/>
            <person name="Rose L.J."/>
            <person name="Van Niekerk J.M."/>
        </authorList>
    </citation>
    <scope>NUCLEOTIDE SEQUENCE</scope>
    <source>
        <strain evidence="16">STE-U-9442</strain>
    </source>
</reference>
<evidence type="ECO:0000256" key="12">
    <source>
        <dbReference type="ARBA" id="ARBA00023264"/>
    </source>
</evidence>
<feature type="transmembrane region" description="Helical" evidence="15">
    <location>
        <begin position="1279"/>
        <end position="1300"/>
    </location>
</feature>
<comment type="pathway">
    <text evidence="13">Phospholipid metabolism; CDP-diacylglycerol biosynthesis; CDP-diacylglycerol from sn-glycerol 3-phosphate: step 3/3.</text>
</comment>
<evidence type="ECO:0000256" key="9">
    <source>
        <dbReference type="ARBA" id="ARBA00023098"/>
    </source>
</evidence>
<evidence type="ECO:0000256" key="7">
    <source>
        <dbReference type="ARBA" id="ARBA00022695"/>
    </source>
</evidence>
<evidence type="ECO:0000256" key="10">
    <source>
        <dbReference type="ARBA" id="ARBA00023136"/>
    </source>
</evidence>
<feature type="transmembrane region" description="Helical" evidence="15">
    <location>
        <begin position="1312"/>
        <end position="1332"/>
    </location>
</feature>
<feature type="region of interest" description="Disordered" evidence="14">
    <location>
        <begin position="1597"/>
        <end position="1618"/>
    </location>
</feature>
<evidence type="ECO:0000313" key="16">
    <source>
        <dbReference type="EMBL" id="KAK1943804.1"/>
    </source>
</evidence>
<feature type="transmembrane region" description="Helical" evidence="15">
    <location>
        <begin position="689"/>
        <end position="709"/>
    </location>
</feature>
<comment type="catalytic activity">
    <reaction evidence="13">
        <text>a 1,2-diacyl-sn-glycero-3-phosphate + CTP + H(+) = a CDP-1,2-diacyl-sn-glycerol + diphosphate</text>
        <dbReference type="Rhea" id="RHEA:16229"/>
        <dbReference type="ChEBI" id="CHEBI:15378"/>
        <dbReference type="ChEBI" id="CHEBI:33019"/>
        <dbReference type="ChEBI" id="CHEBI:37563"/>
        <dbReference type="ChEBI" id="CHEBI:58332"/>
        <dbReference type="ChEBI" id="CHEBI:58608"/>
        <dbReference type="EC" id="2.7.7.41"/>
    </reaction>
</comment>
<dbReference type="GO" id="GO:0004605">
    <property type="term" value="F:phosphatidate cytidylyltransferase activity"/>
    <property type="evidence" value="ECO:0007669"/>
    <property type="project" value="UniProtKB-EC"/>
</dbReference>
<accession>A0AAD9GSJ4</accession>
<feature type="transmembrane region" description="Helical" evidence="15">
    <location>
        <begin position="1858"/>
        <end position="1880"/>
    </location>
</feature>
<feature type="transmembrane region" description="Helical" evidence="15">
    <location>
        <begin position="274"/>
        <end position="292"/>
    </location>
</feature>
<feature type="transmembrane region" description="Helical" evidence="15">
    <location>
        <begin position="328"/>
        <end position="348"/>
    </location>
</feature>
<feature type="transmembrane region" description="Helical" evidence="15">
    <location>
        <begin position="74"/>
        <end position="95"/>
    </location>
</feature>
<evidence type="ECO:0000256" key="11">
    <source>
        <dbReference type="ARBA" id="ARBA00023209"/>
    </source>
</evidence>
<evidence type="ECO:0000256" key="14">
    <source>
        <dbReference type="SAM" id="MobiDB-lite"/>
    </source>
</evidence>
<keyword evidence="11" id="KW-0594">Phospholipid biosynthesis</keyword>
<feature type="transmembrane region" description="Helical" evidence="15">
    <location>
        <begin position="1344"/>
        <end position="1366"/>
    </location>
</feature>
<feature type="transmembrane region" description="Helical" evidence="15">
    <location>
        <begin position="1740"/>
        <end position="1757"/>
    </location>
</feature>
<feature type="transmembrane region" description="Helical" evidence="15">
    <location>
        <begin position="1249"/>
        <end position="1267"/>
    </location>
</feature>
<comment type="subcellular location">
    <subcellularLocation>
        <location evidence="1">Cell membrane</location>
        <topology evidence="1">Multi-pass membrane protein</topology>
    </subcellularLocation>
</comment>
<dbReference type="GO" id="GO:0016024">
    <property type="term" value="P:CDP-diacylglycerol biosynthetic process"/>
    <property type="evidence" value="ECO:0007669"/>
    <property type="project" value="TreeGrafter"/>
</dbReference>
<feature type="region of interest" description="Disordered" evidence="14">
    <location>
        <begin position="153"/>
        <end position="194"/>
    </location>
</feature>
<feature type="transmembrane region" description="Helical" evidence="15">
    <location>
        <begin position="1387"/>
        <end position="1408"/>
    </location>
</feature>
<evidence type="ECO:0000256" key="6">
    <source>
        <dbReference type="ARBA" id="ARBA00022692"/>
    </source>
</evidence>
<dbReference type="PANTHER" id="PTHR46382">
    <property type="entry name" value="PHOSPHATIDATE CYTIDYLYLTRANSFERASE"/>
    <property type="match status" value="1"/>
</dbReference>
<feature type="compositionally biased region" description="Low complexity" evidence="14">
    <location>
        <begin position="174"/>
        <end position="190"/>
    </location>
</feature>
<feature type="compositionally biased region" description="Basic and acidic residues" evidence="14">
    <location>
        <begin position="648"/>
        <end position="658"/>
    </location>
</feature>
<evidence type="ECO:0000313" key="17">
    <source>
        <dbReference type="Proteomes" id="UP001259832"/>
    </source>
</evidence>
<organism evidence="16 17">
    <name type="scientific">Phytophthora citrophthora</name>
    <dbReference type="NCBI Taxonomy" id="4793"/>
    <lineage>
        <taxon>Eukaryota</taxon>
        <taxon>Sar</taxon>
        <taxon>Stramenopiles</taxon>
        <taxon>Oomycota</taxon>
        <taxon>Peronosporomycetes</taxon>
        <taxon>Peronosporales</taxon>
        <taxon>Peronosporaceae</taxon>
        <taxon>Phytophthora</taxon>
    </lineage>
</organism>
<evidence type="ECO:0000256" key="1">
    <source>
        <dbReference type="ARBA" id="ARBA00004651"/>
    </source>
</evidence>
<dbReference type="EC" id="2.7.7.41" evidence="13"/>
<sequence>MSMAMTADTSVLFSSIMDASCTVPSPHSGFPYVREVSVSPRSATSSRRQRNGDASQSLGSQCAEFFRRNAVQRVVSAAILAPAVTVFLWLSPAFATTTVCSFLTSTCSYEYACLANRIRLRILARLEAMEGPSEGTNRCSRFNSDTLYHHTRSNASSEISSADGDDEGVSPTNSRQTSTASTARIRSTGRGSQVTARELQAERENMEIAVVDCELKDQEDRLNSCAVTELATTYFDGHEWVAAVWVALFICAFTSCTLLLSIQKIPQLHKTEFYDSRWMFAIATGFVVGLSACFTPDWQYAVIMLIKYAVFIFLTLHSTACPMNQGGCDLEVSTAHVFLIGFLVVLVFRFASSRNNAEAFVTFMLDVVGLVYITGTLSILVSFVDDDIRILYRKLLIALLYIVWASDTGAYLVGKTLVFFNYPYYNPLAAHLSKNKDYEGTLGAIAFGIAAMVAASDILDLPGSFGTKVIYTVIAVIAGRLGDLFESLLKRAAGVKDSGKLIPGHGGALDRIDALMFATVVFSRYYSLHTTIKLVRMNSSPTQIPRSPQESFPYREHQVMQTKVNWRLKCSLLFRRNVVQRIVSAIVLVPLVTTFLWFSPAFATTIVCSFATSVCSYEYAWLAIRIRLRILAGWQKFEEMSARPGTDTSDHDNEHQDSVDVNETGPQDEALERCAVTNLALRFCRGNNYLAAFCIAIVVSMVSSTALVLLEGWLHELQSTELYKHHWDFPVSSGFVACLCACLAPDWQFAVVTLINYVMFVLLVMHSAVCSTVPGFCNFVIMRRKIFLTGVTVILLFRFTWARNRIEAFVAFMLDVLGLVYVLGPLSVIVAFVDDNNSSLFRKLLIALLYVVWALDTGAYVVGKTLAYFKYPYYHPLAPHLSKTKDYEGTLGAIVFGVLAMAVASAILDLPGSVATKIGYTVVAVIFGRLGDLFESMLKRAAGVKDSGTLIPGHGGVLDRIDALLFATIVFSRSVAVYHSSVATSEDGMFESPGELQNSPHEDFPYVQEQIMTTERSSRRHLWSEFFHRNAVQRVISATILAPAVTMFLWLSPAFATTTVCSFMISTCAYEYACLANRIRLRILTQLEAMEGVLEGSENDRRFGNHTSLNETRSNHSILSSNSEGENVRNSEVRTRLVRSPLPDARAVEEERENREIAIVDDELRDQEDRIHRCAVAGIAVLYFEGHVWWAAAFVSIPVCIMTSTVFLLSIQWVDEFGSTEFYTYRWFFAIPTGYVVALCACLTPDWQYAVITLVKYGVFTILTLHSTACPMNELNCNLLMGTSEIFLGGMAVILVFRFASTPGKAEAFVSFMLDVVGLLYVTGTLSILVAFVDDNHRTLYRKLLIALLYIVWASDTGAYLIGKILDYFHYPYYNPLAAHLSKNKDYEGTLGAIIFGIVTMVVASRLLDLPGSFGMKVGFTVLAVVVGRMGDLFESLLKRAAGVKDSGTLIPGHGGVLDRIDALMFATISSPASQHEAIPIMPQPSIDVQNSPLAGSYHLRAASPPLRANQSISRCPAFLKYNVVQRTISAAVLAPAVTVFLWLSPAIATSTVCSFMTSTCSYEYACLANRIRLRLLTRLEALESSICHANRPGAVVSDVSHPDTRSDSESSGSFTSSRSFNFNVTASRTSFVFDSAESQLHQRLSIDADRYTTRTTTTRAFQEEQEAREIARVNGELKEQAPRLRRCAVTDVAKYIFGGHEWLAAVCISALLCTISSCIFLLAIQDTLALVTTEFYESRWFYTVATGFVAAMCACLSPDWQYAVVIFLQNAIFTILTLHSTACPINQLSCNMAIEPAQVLLAGMSVFVVFRFATSRSNAEAFLTFTLDAVGLVYIIGTLSVLVAFVDDERRTLYRKLLIALLYVVWASDTGAYITGKMLAMAKYPYYNPLAAHLSKNKDYEGTLGAIGFGIVAMVVSSDVLDLPGSFGTKVAFTVVAVVIGRLGDLFESLLKRAAGVKDSGTLIPGHGGVLDRIDALMFATLVFSRYYAMVY</sequence>
<feature type="transmembrane region" description="Helical" evidence="15">
    <location>
        <begin position="298"/>
        <end position="316"/>
    </location>
</feature>
<keyword evidence="12" id="KW-1208">Phospholipid metabolism</keyword>
<feature type="transmembrane region" description="Helical" evidence="15">
    <location>
        <begin position="1188"/>
        <end position="1211"/>
    </location>
</feature>
<evidence type="ECO:0000256" key="15">
    <source>
        <dbReference type="SAM" id="Phobius"/>
    </source>
</evidence>
<feature type="transmembrane region" description="Helical" evidence="15">
    <location>
        <begin position="782"/>
        <end position="801"/>
    </location>
</feature>
<feature type="transmembrane region" description="Helical" evidence="15">
    <location>
        <begin position="1826"/>
        <end position="1846"/>
    </location>
</feature>
<dbReference type="Proteomes" id="UP001259832">
    <property type="component" value="Unassembled WGS sequence"/>
</dbReference>
<evidence type="ECO:0000256" key="3">
    <source>
        <dbReference type="ARBA" id="ARBA00022475"/>
    </source>
</evidence>
<feature type="region of interest" description="Disordered" evidence="14">
    <location>
        <begin position="1101"/>
        <end position="1127"/>
    </location>
</feature>
<keyword evidence="10 15" id="KW-0472">Membrane</keyword>
<feature type="transmembrane region" description="Helical" evidence="15">
    <location>
        <begin position="729"/>
        <end position="747"/>
    </location>
</feature>
<gene>
    <name evidence="16" type="ORF">P3T76_005200</name>
</gene>
<evidence type="ECO:0000256" key="4">
    <source>
        <dbReference type="ARBA" id="ARBA00022516"/>
    </source>
</evidence>
<keyword evidence="9" id="KW-0443">Lipid metabolism</keyword>
<comment type="similarity">
    <text evidence="2 13">Belongs to the CDS family.</text>
</comment>
<dbReference type="EMBL" id="JASMQC010000007">
    <property type="protein sequence ID" value="KAK1943804.1"/>
    <property type="molecule type" value="Genomic_DNA"/>
</dbReference>
<feature type="compositionally biased region" description="Polar residues" evidence="14">
    <location>
        <begin position="1105"/>
        <end position="1125"/>
    </location>
</feature>
<dbReference type="PROSITE" id="PS01315">
    <property type="entry name" value="CDS"/>
    <property type="match status" value="3"/>
</dbReference>
<evidence type="ECO:0000256" key="13">
    <source>
        <dbReference type="RuleBase" id="RU003938"/>
    </source>
</evidence>
<feature type="region of interest" description="Disordered" evidence="14">
    <location>
        <begin position="642"/>
        <end position="663"/>
    </location>
</feature>
<feature type="transmembrane region" description="Helical" evidence="15">
    <location>
        <begin position="1703"/>
        <end position="1725"/>
    </location>
</feature>
<keyword evidence="8 15" id="KW-1133">Transmembrane helix</keyword>
<keyword evidence="7 13" id="KW-0548">Nucleotidyltransferase</keyword>
<feature type="transmembrane region" description="Helical" evidence="15">
    <location>
        <begin position="808"/>
        <end position="833"/>
    </location>
</feature>
<feature type="transmembrane region" description="Helical" evidence="15">
    <location>
        <begin position="754"/>
        <end position="776"/>
    </location>
</feature>
<feature type="transmembrane region" description="Helical" evidence="15">
    <location>
        <begin position="1764"/>
        <end position="1783"/>
    </location>
</feature>
<feature type="transmembrane region" description="Helical" evidence="15">
    <location>
        <begin position="440"/>
        <end position="459"/>
    </location>
</feature>
<feature type="transmembrane region" description="Helical" evidence="15">
    <location>
        <begin position="1031"/>
        <end position="1050"/>
    </location>
</feature>
<feature type="transmembrane region" description="Helical" evidence="15">
    <location>
        <begin position="1223"/>
        <end position="1242"/>
    </location>
</feature>
<evidence type="ECO:0000256" key="8">
    <source>
        <dbReference type="ARBA" id="ARBA00022989"/>
    </source>
</evidence>
<keyword evidence="17" id="KW-1185">Reference proteome</keyword>
<feature type="transmembrane region" description="Helical" evidence="15">
    <location>
        <begin position="914"/>
        <end position="931"/>
    </location>
</feature>
<dbReference type="GO" id="GO:0005886">
    <property type="term" value="C:plasma membrane"/>
    <property type="evidence" value="ECO:0007669"/>
    <property type="project" value="UniProtKB-SubCell"/>
</dbReference>
<evidence type="ECO:0000256" key="5">
    <source>
        <dbReference type="ARBA" id="ARBA00022679"/>
    </source>
</evidence>
<feature type="transmembrane region" description="Helical" evidence="15">
    <location>
        <begin position="360"/>
        <end position="383"/>
    </location>
</feature>
<feature type="transmembrane region" description="Helical" evidence="15">
    <location>
        <begin position="1795"/>
        <end position="1814"/>
    </location>
</feature>
<keyword evidence="6 13" id="KW-0812">Transmembrane</keyword>
<feature type="transmembrane region" description="Helical" evidence="15">
    <location>
        <begin position="578"/>
        <end position="598"/>
    </location>
</feature>
<keyword evidence="5 13" id="KW-0808">Transferase</keyword>
<feature type="transmembrane region" description="Helical" evidence="15">
    <location>
        <begin position="604"/>
        <end position="624"/>
    </location>
</feature>
<keyword evidence="4" id="KW-0444">Lipid biosynthesis</keyword>
<comment type="caution">
    <text evidence="16">The sequence shown here is derived from an EMBL/GenBank/DDBJ whole genome shotgun (WGS) entry which is preliminary data.</text>
</comment>
<dbReference type="PANTHER" id="PTHR46382:SF1">
    <property type="entry name" value="PHOSPHATIDATE CYTIDYLYLTRANSFERASE"/>
    <property type="match status" value="1"/>
</dbReference>
<name>A0AAD9GSJ4_9STRA</name>
<feature type="transmembrane region" description="Helical" evidence="15">
    <location>
        <begin position="890"/>
        <end position="908"/>
    </location>
</feature>
<feature type="transmembrane region" description="Helical" evidence="15">
    <location>
        <begin position="395"/>
        <end position="420"/>
    </location>
</feature>
<dbReference type="Pfam" id="PF01148">
    <property type="entry name" value="CTP_transf_1"/>
    <property type="match status" value="4"/>
</dbReference>
<feature type="transmembrane region" description="Helical" evidence="15">
    <location>
        <begin position="240"/>
        <end position="262"/>
    </location>
</feature>
<protein>
    <recommendedName>
        <fullName evidence="13">Phosphatidate cytidylyltransferase</fullName>
        <ecNumber evidence="13">2.7.7.41</ecNumber>
    </recommendedName>
</protein>
<proteinExistence type="inferred from homology"/>
<keyword evidence="3" id="KW-1003">Cell membrane</keyword>
<feature type="transmembrane region" description="Helical" evidence="15">
    <location>
        <begin position="845"/>
        <end position="869"/>
    </location>
</feature>
<evidence type="ECO:0000256" key="2">
    <source>
        <dbReference type="ARBA" id="ARBA00010185"/>
    </source>
</evidence>
<dbReference type="InterPro" id="IPR000374">
    <property type="entry name" value="PC_trans"/>
</dbReference>